<protein>
    <recommendedName>
        <fullName evidence="3">DUF4270 domain-containing protein</fullName>
    </recommendedName>
</protein>
<dbReference type="Proteomes" id="UP000636010">
    <property type="component" value="Unassembled WGS sequence"/>
</dbReference>
<gene>
    <name evidence="1" type="ORF">GCM10011506_40670</name>
</gene>
<evidence type="ECO:0000313" key="1">
    <source>
        <dbReference type="EMBL" id="GGC50818.1"/>
    </source>
</evidence>
<evidence type="ECO:0008006" key="3">
    <source>
        <dbReference type="Google" id="ProtNLM"/>
    </source>
</evidence>
<reference evidence="2" key="1">
    <citation type="journal article" date="2019" name="Int. J. Syst. Evol. Microbiol.">
        <title>The Global Catalogue of Microorganisms (GCM) 10K type strain sequencing project: providing services to taxonomists for standard genome sequencing and annotation.</title>
        <authorList>
            <consortium name="The Broad Institute Genomics Platform"/>
            <consortium name="The Broad Institute Genome Sequencing Center for Infectious Disease"/>
            <person name="Wu L."/>
            <person name="Ma J."/>
        </authorList>
    </citation>
    <scope>NUCLEOTIDE SEQUENCE [LARGE SCALE GENOMIC DNA]</scope>
    <source>
        <strain evidence="2">CGMCC 1.10832</strain>
    </source>
</reference>
<organism evidence="1 2">
    <name type="scientific">Marivirga lumbricoides</name>
    <dbReference type="NCBI Taxonomy" id="1046115"/>
    <lineage>
        <taxon>Bacteria</taxon>
        <taxon>Pseudomonadati</taxon>
        <taxon>Bacteroidota</taxon>
        <taxon>Cytophagia</taxon>
        <taxon>Cytophagales</taxon>
        <taxon>Marivirgaceae</taxon>
        <taxon>Marivirga</taxon>
    </lineage>
</organism>
<dbReference type="EMBL" id="BMEC01000015">
    <property type="protein sequence ID" value="GGC50818.1"/>
    <property type="molecule type" value="Genomic_DNA"/>
</dbReference>
<proteinExistence type="predicted"/>
<evidence type="ECO:0000313" key="2">
    <source>
        <dbReference type="Proteomes" id="UP000636010"/>
    </source>
</evidence>
<name>A0ABQ1N881_9BACT</name>
<sequence length="550" mass="61199">MTYIYLKNNDKFEQFNLSMHMNVKKAILFLGIAGTLFMGGCYSELDDLSLGNIQWNPELGLPLVNSSFTIKDLLEASDSSFEYKEENDVIVIVVKEDSLFSSSAQDYYSLGDKTFPTLPLMLTPEEVDEFNNNGAVLVNREVAVDYGSDLDSIIIAMGTISLNLQENFPANGSLDLQFSSGSTPGSANILDYQYNWNYNGVNPITNASTQNTFFNTSFVFKGNDDQGKIIVSYQLSLQKVNDVDLVEGQNSVDLDFSFINMEFEALYGDLNTQGISTEENTIETNFFDADNEIGEFSYYLDDPRFKIIYTNTMGLPVLFTVNSFISFKDGEEEELTYGDDINLPAASFNSPAVQEVAFNEAIKTLLNDLPDSVRLQIDGVIDPDDVANNFVTRQSAIKIGYELEIPLKLSLENLLFNEAFEVSDLDTEDVQSIMFKFNSVNRLPIDVNLKAVFLDEDSVVQEVLFDGLLLKAGQSGQASNILEYITLSDNPDTAINELKFLEETKQIGISIRVATSTPVDGVQSVEISAQDQIDFSLAMQAKYKATIEND</sequence>
<comment type="caution">
    <text evidence="1">The sequence shown here is derived from an EMBL/GenBank/DDBJ whole genome shotgun (WGS) entry which is preliminary data.</text>
</comment>
<accession>A0ABQ1N881</accession>
<keyword evidence="2" id="KW-1185">Reference proteome</keyword>